<evidence type="ECO:0000256" key="8">
    <source>
        <dbReference type="ARBA" id="ARBA00023002"/>
    </source>
</evidence>
<accession>A0A1E3PD45</accession>
<gene>
    <name evidence="17" type="ORF">NADFUDRAFT_28983</name>
</gene>
<comment type="pathway">
    <text evidence="15">Steroid biosynthesis; zymosterol biosynthesis; zymosterol from lanosterol: step 2/6.</text>
</comment>
<keyword evidence="5" id="KW-0521">NADP</keyword>
<keyword evidence="6 16" id="KW-0752">Steroid biosynthesis</keyword>
<protein>
    <recommendedName>
        <fullName evidence="16">Delta(14)-sterol reductase</fullName>
    </recommendedName>
    <alternativeName>
        <fullName evidence="16">C-14 sterol reductase</fullName>
    </alternativeName>
    <alternativeName>
        <fullName evidence="16">Sterol C14-reductase</fullName>
    </alternativeName>
</protein>
<dbReference type="AlphaFoldDB" id="A0A1E3PD45"/>
<dbReference type="PROSITE" id="PS01017">
    <property type="entry name" value="STEROL_REDUCT_1"/>
    <property type="match status" value="1"/>
</dbReference>
<keyword evidence="7 16" id="KW-1133">Transmembrane helix</keyword>
<comment type="subcellular location">
    <subcellularLocation>
        <location evidence="1">Membrane</location>
        <topology evidence="1">Multi-pass membrane protein</topology>
    </subcellularLocation>
</comment>
<evidence type="ECO:0000256" key="1">
    <source>
        <dbReference type="ARBA" id="ARBA00004141"/>
    </source>
</evidence>
<keyword evidence="8 16" id="KW-0560">Oxidoreductase</keyword>
<evidence type="ECO:0000256" key="2">
    <source>
        <dbReference type="ARBA" id="ARBA00005402"/>
    </source>
</evidence>
<evidence type="ECO:0000256" key="6">
    <source>
        <dbReference type="ARBA" id="ARBA00022955"/>
    </source>
</evidence>
<keyword evidence="3 16" id="KW-0444">Lipid biosynthesis</keyword>
<dbReference type="InterPro" id="IPR018083">
    <property type="entry name" value="Sterol_reductase_CS"/>
</dbReference>
<dbReference type="Pfam" id="PF01222">
    <property type="entry name" value="ERG4_ERG24"/>
    <property type="match status" value="1"/>
</dbReference>
<keyword evidence="11 16" id="KW-0472">Membrane</keyword>
<feature type="transmembrane region" description="Helical" evidence="16">
    <location>
        <begin position="241"/>
        <end position="263"/>
    </location>
</feature>
<keyword evidence="4 16" id="KW-0812">Transmembrane</keyword>
<reference evidence="17 18" key="1">
    <citation type="journal article" date="2016" name="Proc. Natl. Acad. Sci. U.S.A.">
        <title>Comparative genomics of biotechnologically important yeasts.</title>
        <authorList>
            <person name="Riley R."/>
            <person name="Haridas S."/>
            <person name="Wolfe K.H."/>
            <person name="Lopes M.R."/>
            <person name="Hittinger C.T."/>
            <person name="Goeker M."/>
            <person name="Salamov A.A."/>
            <person name="Wisecaver J.H."/>
            <person name="Long T.M."/>
            <person name="Calvey C.H."/>
            <person name="Aerts A.L."/>
            <person name="Barry K.W."/>
            <person name="Choi C."/>
            <person name="Clum A."/>
            <person name="Coughlan A.Y."/>
            <person name="Deshpande S."/>
            <person name="Douglass A.P."/>
            <person name="Hanson S.J."/>
            <person name="Klenk H.-P."/>
            <person name="LaButti K.M."/>
            <person name="Lapidus A."/>
            <person name="Lindquist E.A."/>
            <person name="Lipzen A.M."/>
            <person name="Meier-Kolthoff J.P."/>
            <person name="Ohm R.A."/>
            <person name="Otillar R.P."/>
            <person name="Pangilinan J.L."/>
            <person name="Peng Y."/>
            <person name="Rokas A."/>
            <person name="Rosa C.A."/>
            <person name="Scheuner C."/>
            <person name="Sibirny A.A."/>
            <person name="Slot J.C."/>
            <person name="Stielow J.B."/>
            <person name="Sun H."/>
            <person name="Kurtzman C.P."/>
            <person name="Blackwell M."/>
            <person name="Grigoriev I.V."/>
            <person name="Jeffries T.W."/>
        </authorList>
    </citation>
    <scope>NUCLEOTIDE SEQUENCE [LARGE SCALE GENOMIC DNA]</scope>
    <source>
        <strain evidence="17 18">DSM 6958</strain>
    </source>
</reference>
<name>A0A1E3PD45_9ASCO</name>
<dbReference type="GO" id="GO:0005789">
    <property type="term" value="C:endoplasmic reticulum membrane"/>
    <property type="evidence" value="ECO:0007669"/>
    <property type="project" value="TreeGrafter"/>
</dbReference>
<evidence type="ECO:0000256" key="4">
    <source>
        <dbReference type="ARBA" id="ARBA00022692"/>
    </source>
</evidence>
<dbReference type="GO" id="GO:0006696">
    <property type="term" value="P:ergosterol biosynthetic process"/>
    <property type="evidence" value="ECO:0007669"/>
    <property type="project" value="UniProtKB-ARBA"/>
</dbReference>
<evidence type="ECO:0000256" key="15">
    <source>
        <dbReference type="ARBA" id="ARBA00060638"/>
    </source>
</evidence>
<dbReference type="Proteomes" id="UP000095009">
    <property type="component" value="Unassembled WGS sequence"/>
</dbReference>
<evidence type="ECO:0000313" key="17">
    <source>
        <dbReference type="EMBL" id="ODQ63336.1"/>
    </source>
</evidence>
<evidence type="ECO:0000256" key="16">
    <source>
        <dbReference type="RuleBase" id="RU369120"/>
    </source>
</evidence>
<sequence>MSSTEKSTLKASAKPLNPKTVELDFFGIPGATFISVTLPIFLNIFHFATKVDLTNSSNYVSSIAIAFQTAWPGWSGLLNLRSVYAYLLWFGALVVLDRVLPGKEVEGVELRDGKKLKYKMNGRLVMITMFVAIVSRWWITQGAMPEFVFIYDNMLELTNAASLFSFLIAVYVYLVSFLPQPKGQELILATGGNSGNIIFDWFIGRELNPRIGEFDIKVFCEMRPGLLLWVVINMAMAHHQYLAYGAVSYSMWLVLGFQVFYVIEGNWNEEGLLQMMDVTTDGFGFMLAIGDLSWVPFSYTLQARFLADKPVQLPTTGIMAILVINFVGYYIFRSANDQKSAFKRGDDSAKSLSFIQTPTGSKLITSGWWGRARHINYFGDWLMAWAWCLPTGFSNPFTYFYVVYFGILLVHRERRDEAKCADKYKETWTEYKKLVPSRIIPGLY</sequence>
<dbReference type="Gene3D" id="1.20.120.1630">
    <property type="match status" value="1"/>
</dbReference>
<keyword evidence="18" id="KW-1185">Reference proteome</keyword>
<evidence type="ECO:0000256" key="5">
    <source>
        <dbReference type="ARBA" id="ARBA00022857"/>
    </source>
</evidence>
<evidence type="ECO:0000256" key="11">
    <source>
        <dbReference type="ARBA" id="ARBA00023136"/>
    </source>
</evidence>
<proteinExistence type="inferred from homology"/>
<evidence type="ECO:0000256" key="3">
    <source>
        <dbReference type="ARBA" id="ARBA00022516"/>
    </source>
</evidence>
<evidence type="ECO:0000256" key="14">
    <source>
        <dbReference type="ARBA" id="ARBA00052254"/>
    </source>
</evidence>
<dbReference type="GO" id="GO:0050613">
    <property type="term" value="F:Delta14-sterol reductase activity"/>
    <property type="evidence" value="ECO:0007669"/>
    <property type="project" value="UniProtKB-EC"/>
</dbReference>
<keyword evidence="9 16" id="KW-0756">Sterol biosynthesis</keyword>
<dbReference type="OrthoDB" id="10262235at2759"/>
<dbReference type="PANTHER" id="PTHR21257">
    <property type="entry name" value="DELTA(14)-STEROL REDUCTASE"/>
    <property type="match status" value="1"/>
</dbReference>
<feature type="transmembrane region" description="Helical" evidence="16">
    <location>
        <begin position="25"/>
        <end position="47"/>
    </location>
</feature>
<evidence type="ECO:0000256" key="7">
    <source>
        <dbReference type="ARBA" id="ARBA00022989"/>
    </source>
</evidence>
<dbReference type="STRING" id="857566.A0A1E3PD45"/>
<evidence type="ECO:0000256" key="13">
    <source>
        <dbReference type="ARBA" id="ARBA00023221"/>
    </source>
</evidence>
<keyword evidence="12 16" id="KW-1207">Sterol metabolism</keyword>
<keyword evidence="13 16" id="KW-0753">Steroid metabolism</keyword>
<comment type="similarity">
    <text evidence="2 16">Belongs to the ERG4/ERG24 family.</text>
</comment>
<evidence type="ECO:0000256" key="9">
    <source>
        <dbReference type="ARBA" id="ARBA00023011"/>
    </source>
</evidence>
<dbReference type="PANTHER" id="PTHR21257:SF52">
    <property type="entry name" value="DELTA(14)-STEROL REDUCTASE TM7SF2"/>
    <property type="match status" value="1"/>
</dbReference>
<dbReference type="InterPro" id="IPR001171">
    <property type="entry name" value="ERG24_DHCR-like"/>
</dbReference>
<feature type="transmembrane region" description="Helical" evidence="16">
    <location>
        <begin position="159"/>
        <end position="178"/>
    </location>
</feature>
<organism evidence="17 18">
    <name type="scientific">Nadsonia fulvescens var. elongata DSM 6958</name>
    <dbReference type="NCBI Taxonomy" id="857566"/>
    <lineage>
        <taxon>Eukaryota</taxon>
        <taxon>Fungi</taxon>
        <taxon>Dikarya</taxon>
        <taxon>Ascomycota</taxon>
        <taxon>Saccharomycotina</taxon>
        <taxon>Dipodascomycetes</taxon>
        <taxon>Dipodascales</taxon>
        <taxon>Dipodascales incertae sedis</taxon>
        <taxon>Nadsonia</taxon>
    </lineage>
</organism>
<evidence type="ECO:0000313" key="18">
    <source>
        <dbReference type="Proteomes" id="UP000095009"/>
    </source>
</evidence>
<dbReference type="PROSITE" id="PS01018">
    <property type="entry name" value="STEROL_REDUCT_2"/>
    <property type="match status" value="1"/>
</dbReference>
<evidence type="ECO:0000256" key="10">
    <source>
        <dbReference type="ARBA" id="ARBA00023098"/>
    </source>
</evidence>
<feature type="transmembrane region" description="Helical" evidence="16">
    <location>
        <begin position="121"/>
        <end position="139"/>
    </location>
</feature>
<dbReference type="EMBL" id="KV454415">
    <property type="protein sequence ID" value="ODQ63336.1"/>
    <property type="molecule type" value="Genomic_DNA"/>
</dbReference>
<keyword evidence="10 16" id="KW-0443">Lipid metabolism</keyword>
<feature type="transmembrane region" description="Helical" evidence="16">
    <location>
        <begin position="283"/>
        <end position="301"/>
    </location>
</feature>
<evidence type="ECO:0000256" key="12">
    <source>
        <dbReference type="ARBA" id="ARBA00023166"/>
    </source>
</evidence>
<feature type="transmembrane region" description="Helical" evidence="16">
    <location>
        <begin position="384"/>
        <end position="410"/>
    </location>
</feature>
<dbReference type="FunFam" id="1.20.120.1630:FF:000009">
    <property type="entry name" value="C-14 sterol reductase"/>
    <property type="match status" value="1"/>
</dbReference>
<feature type="transmembrane region" description="Helical" evidence="16">
    <location>
        <begin position="313"/>
        <end position="332"/>
    </location>
</feature>
<comment type="catalytic activity">
    <reaction evidence="14">
        <text>4,4-dimethyl-5alpha-cholesta-8,24-dien-3beta-ol + NADP(+) = 4,4-dimethyl-5alpha-cholesta-8,14,24-trien-3beta-ol + NADPH + H(+)</text>
        <dbReference type="Rhea" id="RHEA:18561"/>
        <dbReference type="ChEBI" id="CHEBI:15378"/>
        <dbReference type="ChEBI" id="CHEBI:17813"/>
        <dbReference type="ChEBI" id="CHEBI:18364"/>
        <dbReference type="ChEBI" id="CHEBI:57783"/>
        <dbReference type="ChEBI" id="CHEBI:58349"/>
        <dbReference type="EC" id="1.3.1.70"/>
    </reaction>
    <physiologicalReaction direction="right-to-left" evidence="14">
        <dbReference type="Rhea" id="RHEA:18563"/>
    </physiologicalReaction>
</comment>